<dbReference type="STRING" id="542762.A0A4S4EVG0"/>
<dbReference type="InterPro" id="IPR002355">
    <property type="entry name" value="Cu_oxidase_Cu_BS"/>
</dbReference>
<dbReference type="Pfam" id="PF07714">
    <property type="entry name" value="PK_Tyr_Ser-Thr"/>
    <property type="match status" value="1"/>
</dbReference>
<accession>A0A4S4EVG0</accession>
<keyword evidence="12" id="KW-0472">Membrane</keyword>
<keyword evidence="9" id="KW-0325">Glycoprotein</keyword>
<dbReference type="PANTHER" id="PTHR11709:SF349">
    <property type="entry name" value="LACCASE"/>
    <property type="match status" value="1"/>
</dbReference>
<dbReference type="PROSITE" id="PS00107">
    <property type="entry name" value="PROTEIN_KINASE_ATP"/>
    <property type="match status" value="1"/>
</dbReference>
<dbReference type="InterPro" id="IPR011707">
    <property type="entry name" value="Cu-oxidase-like_N"/>
</dbReference>
<dbReference type="PANTHER" id="PTHR11709">
    <property type="entry name" value="MULTI-COPPER OXIDASE"/>
    <property type="match status" value="1"/>
</dbReference>
<sequence length="867" mass="96381">MASKTMDLYLSFLGSLLLCGMLFGVAHADVRYYTFVLEESNFTKLCSTKSMLTVNGSFPGPTLRVHKGDTVYVNVINNGNYGVTIHWHGVKQPRNPWFDGPEYITQCGISAGSNFTYQILFSSEEGTLWWHAHSDWTRSTVHGAIVIWPALGKSYPFPHPDEEHAIVLESTTKIKFDHGKTYLLRIVNAVMNTDFFIGIADHNLTVVGWDAAYIKPIYNNYLIITPGQTLDVLVTANQAPGRYYFIASPYFDGQTDDFDKTITSAIFEYNGDYDRSIIPSYPYDVPYFYDIGAASYFWRKTRSLASEEHPIDLPMNISTRMYVVISMNLLHCPNSSCDGPEGDRLAAGFNNITFANPEVDILQAYYWNLSGYYDTNFPITPAYWYNFTSEDLTSDNVTLSLQATKVRMLDYNETVEMVFQGTNVLDAGENHPIHLHGFRFYVVATGQGNFDNVTDPLTFNLKDPPEANTVAVPKDGWAVIRFRANNPGVWFMHCHFDRHMSWGMDAVFIVRDGGTPETSIREPPSELPTCSCGTSLFDYMKSKLRQEKKRKGRASSSRLADADTLPRHPRQEGSKYMRISYSPRLGTNLNHLITLNSKPNLIWLPMDNCIGDEVLDVSNNNLSGPIPVFQSTVNFSSPSNLFLGKNITTGSGGNGGPSGSGSNSTTPGGSLSGTSNGSSSVLAGMIAGVVIAVVVFVGVMLFQETTSEIWESQCQSSGDHGDMPIFEGGNVAISIQVLRQVTDNFSEENVLGRGGFGIVYKGVLHDGTIIAVKRMESGATGTKGMNEFQAEIAVLTKVRHRHLVALLGYCINGNERLLVYEYMPQETLAQHLFEWRELGYPPLTWKQRVTIALDMARGVEYLHGLAQ</sequence>
<dbReference type="InterPro" id="IPR034288">
    <property type="entry name" value="CuRO_1_LCC"/>
</dbReference>
<dbReference type="AlphaFoldDB" id="A0A4S4EVG0"/>
<dbReference type="GO" id="GO:0005524">
    <property type="term" value="F:ATP binding"/>
    <property type="evidence" value="ECO:0007669"/>
    <property type="project" value="UniProtKB-UniRule"/>
</dbReference>
<evidence type="ECO:0000256" key="2">
    <source>
        <dbReference type="ARBA" id="ARBA00004613"/>
    </source>
</evidence>
<dbReference type="GO" id="GO:0004713">
    <property type="term" value="F:protein tyrosine kinase activity"/>
    <property type="evidence" value="ECO:0007669"/>
    <property type="project" value="InterPro"/>
</dbReference>
<feature type="compositionally biased region" description="Low complexity" evidence="11">
    <location>
        <begin position="660"/>
        <end position="674"/>
    </location>
</feature>
<organism evidence="15 16">
    <name type="scientific">Camellia sinensis var. sinensis</name>
    <name type="common">China tea</name>
    <dbReference type="NCBI Taxonomy" id="542762"/>
    <lineage>
        <taxon>Eukaryota</taxon>
        <taxon>Viridiplantae</taxon>
        <taxon>Streptophyta</taxon>
        <taxon>Embryophyta</taxon>
        <taxon>Tracheophyta</taxon>
        <taxon>Spermatophyta</taxon>
        <taxon>Magnoliopsida</taxon>
        <taxon>eudicotyledons</taxon>
        <taxon>Gunneridae</taxon>
        <taxon>Pentapetalae</taxon>
        <taxon>asterids</taxon>
        <taxon>Ericales</taxon>
        <taxon>Theaceae</taxon>
        <taxon>Camellia</taxon>
    </lineage>
</organism>
<dbReference type="Pfam" id="PF07732">
    <property type="entry name" value="Cu-oxidase_3"/>
    <property type="match status" value="1"/>
</dbReference>
<evidence type="ECO:0000313" key="15">
    <source>
        <dbReference type="EMBL" id="THG20961.1"/>
    </source>
</evidence>
<dbReference type="EMBL" id="SDRB02001631">
    <property type="protein sequence ID" value="THG20961.1"/>
    <property type="molecule type" value="Genomic_DNA"/>
</dbReference>
<feature type="transmembrane region" description="Helical" evidence="12">
    <location>
        <begin position="681"/>
        <end position="702"/>
    </location>
</feature>
<dbReference type="InterPro" id="IPR011009">
    <property type="entry name" value="Kinase-like_dom_sf"/>
</dbReference>
<keyword evidence="8" id="KW-0186">Copper</keyword>
<feature type="binding site" evidence="10">
    <location>
        <position position="773"/>
    </location>
    <ligand>
        <name>ATP</name>
        <dbReference type="ChEBI" id="CHEBI:30616"/>
    </ligand>
</feature>
<dbReference type="InterPro" id="IPR045087">
    <property type="entry name" value="Cu-oxidase_fam"/>
</dbReference>
<evidence type="ECO:0000256" key="13">
    <source>
        <dbReference type="SAM" id="SignalP"/>
    </source>
</evidence>
<keyword evidence="12" id="KW-1133">Transmembrane helix</keyword>
<dbReference type="PROSITE" id="PS00079">
    <property type="entry name" value="MULTICOPPER_OXIDASE1"/>
    <property type="match status" value="1"/>
</dbReference>
<dbReference type="GO" id="GO:0005576">
    <property type="term" value="C:extracellular region"/>
    <property type="evidence" value="ECO:0007669"/>
    <property type="project" value="UniProtKB-SubCell"/>
</dbReference>
<dbReference type="Gene3D" id="2.60.40.420">
    <property type="entry name" value="Cupredoxins - blue copper proteins"/>
    <property type="match status" value="3"/>
</dbReference>
<evidence type="ECO:0000256" key="8">
    <source>
        <dbReference type="ARBA" id="ARBA00023008"/>
    </source>
</evidence>
<dbReference type="CDD" id="cd13849">
    <property type="entry name" value="CuRO_1_LCC_plant"/>
    <property type="match status" value="1"/>
</dbReference>
<dbReference type="CDD" id="cd13897">
    <property type="entry name" value="CuRO_3_LCC_plant"/>
    <property type="match status" value="1"/>
</dbReference>
<evidence type="ECO:0000256" key="9">
    <source>
        <dbReference type="ARBA" id="ARBA00023180"/>
    </source>
</evidence>
<keyword evidence="10" id="KW-0067">ATP-binding</keyword>
<dbReference type="PROSITE" id="PS00080">
    <property type="entry name" value="MULTICOPPER_OXIDASE2"/>
    <property type="match status" value="1"/>
</dbReference>
<protein>
    <recommendedName>
        <fullName evidence="14">Protein kinase domain-containing protein</fullName>
    </recommendedName>
</protein>
<name>A0A4S4EVG0_CAMSN</name>
<dbReference type="Pfam" id="PF07731">
    <property type="entry name" value="Cu-oxidase_2"/>
    <property type="match status" value="1"/>
</dbReference>
<evidence type="ECO:0000259" key="14">
    <source>
        <dbReference type="PROSITE" id="PS50011"/>
    </source>
</evidence>
<evidence type="ECO:0000256" key="1">
    <source>
        <dbReference type="ARBA" id="ARBA00001935"/>
    </source>
</evidence>
<dbReference type="InterPro" id="IPR033138">
    <property type="entry name" value="Cu_oxidase_CS"/>
</dbReference>
<dbReference type="InterPro" id="IPR000719">
    <property type="entry name" value="Prot_kinase_dom"/>
</dbReference>
<evidence type="ECO:0000256" key="5">
    <source>
        <dbReference type="ARBA" id="ARBA00022723"/>
    </source>
</evidence>
<dbReference type="InterPro" id="IPR020635">
    <property type="entry name" value="Tyr_kinase_cat_dom"/>
</dbReference>
<evidence type="ECO:0000256" key="10">
    <source>
        <dbReference type="PROSITE-ProRule" id="PRU10141"/>
    </source>
</evidence>
<feature type="region of interest" description="Disordered" evidence="11">
    <location>
        <begin position="646"/>
        <end position="674"/>
    </location>
</feature>
<evidence type="ECO:0000256" key="7">
    <source>
        <dbReference type="ARBA" id="ARBA00023002"/>
    </source>
</evidence>
<dbReference type="SMART" id="SM00219">
    <property type="entry name" value="TyrKc"/>
    <property type="match status" value="1"/>
</dbReference>
<gene>
    <name evidence="15" type="ORF">TEA_006636</name>
</gene>
<evidence type="ECO:0000256" key="12">
    <source>
        <dbReference type="SAM" id="Phobius"/>
    </source>
</evidence>
<dbReference type="SUPFAM" id="SSF49503">
    <property type="entry name" value="Cupredoxins"/>
    <property type="match status" value="3"/>
</dbReference>
<feature type="region of interest" description="Disordered" evidence="11">
    <location>
        <begin position="546"/>
        <end position="574"/>
    </location>
</feature>
<dbReference type="InterPro" id="IPR011706">
    <property type="entry name" value="Cu-oxidase_C"/>
</dbReference>
<dbReference type="InterPro" id="IPR017441">
    <property type="entry name" value="Protein_kinase_ATP_BS"/>
</dbReference>
<evidence type="ECO:0000256" key="3">
    <source>
        <dbReference type="ARBA" id="ARBA00010609"/>
    </source>
</evidence>
<keyword evidence="7" id="KW-0560">Oxidoreductase</keyword>
<dbReference type="SUPFAM" id="SSF56112">
    <property type="entry name" value="Protein kinase-like (PK-like)"/>
    <property type="match status" value="1"/>
</dbReference>
<keyword evidence="10" id="KW-0547">Nucleotide-binding</keyword>
<comment type="caution">
    <text evidence="15">The sequence shown here is derived from an EMBL/GenBank/DDBJ whole genome shotgun (WGS) entry which is preliminary data.</text>
</comment>
<keyword evidence="5" id="KW-0479">Metal-binding</keyword>
<comment type="similarity">
    <text evidence="3">Belongs to the multicopper oxidase family.</text>
</comment>
<proteinExistence type="inferred from homology"/>
<comment type="cofactor">
    <cofactor evidence="1">
        <name>Cu cation</name>
        <dbReference type="ChEBI" id="CHEBI:23378"/>
    </cofactor>
</comment>
<dbReference type="InterPro" id="IPR034289">
    <property type="entry name" value="CuRO_3_LCC"/>
</dbReference>
<keyword evidence="16" id="KW-1185">Reference proteome</keyword>
<evidence type="ECO:0000256" key="6">
    <source>
        <dbReference type="ARBA" id="ARBA00022737"/>
    </source>
</evidence>
<evidence type="ECO:0000256" key="4">
    <source>
        <dbReference type="ARBA" id="ARBA00022525"/>
    </source>
</evidence>
<keyword evidence="4" id="KW-0964">Secreted</keyword>
<feature type="compositionally biased region" description="Basic and acidic residues" evidence="11">
    <location>
        <begin position="560"/>
        <end position="574"/>
    </location>
</feature>
<dbReference type="InterPro" id="IPR008972">
    <property type="entry name" value="Cupredoxin"/>
</dbReference>
<keyword evidence="12" id="KW-0812">Transmembrane</keyword>
<dbReference type="GO" id="GO:0016491">
    <property type="term" value="F:oxidoreductase activity"/>
    <property type="evidence" value="ECO:0007669"/>
    <property type="project" value="UniProtKB-KW"/>
</dbReference>
<dbReference type="PROSITE" id="PS50011">
    <property type="entry name" value="PROTEIN_KINASE_DOM"/>
    <property type="match status" value="1"/>
</dbReference>
<feature type="compositionally biased region" description="Gly residues" evidence="11">
    <location>
        <begin position="650"/>
        <end position="659"/>
    </location>
</feature>
<dbReference type="GO" id="GO:0005507">
    <property type="term" value="F:copper ion binding"/>
    <property type="evidence" value="ECO:0007669"/>
    <property type="project" value="InterPro"/>
</dbReference>
<keyword evidence="13" id="KW-0732">Signal</keyword>
<dbReference type="InterPro" id="IPR001245">
    <property type="entry name" value="Ser-Thr/Tyr_kinase_cat_dom"/>
</dbReference>
<feature type="domain" description="Protein kinase" evidence="14">
    <location>
        <begin position="745"/>
        <end position="867"/>
    </location>
</feature>
<dbReference type="InterPro" id="IPR001117">
    <property type="entry name" value="Cu-oxidase_2nd"/>
</dbReference>
<evidence type="ECO:0000313" key="16">
    <source>
        <dbReference type="Proteomes" id="UP000306102"/>
    </source>
</evidence>
<evidence type="ECO:0000256" key="11">
    <source>
        <dbReference type="SAM" id="MobiDB-lite"/>
    </source>
</evidence>
<dbReference type="Gene3D" id="1.10.510.10">
    <property type="entry name" value="Transferase(Phosphotransferase) domain 1"/>
    <property type="match status" value="1"/>
</dbReference>
<reference evidence="15 16" key="1">
    <citation type="journal article" date="2018" name="Proc. Natl. Acad. Sci. U.S.A.">
        <title>Draft genome sequence of Camellia sinensis var. sinensis provides insights into the evolution of the tea genome and tea quality.</title>
        <authorList>
            <person name="Wei C."/>
            <person name="Yang H."/>
            <person name="Wang S."/>
            <person name="Zhao J."/>
            <person name="Liu C."/>
            <person name="Gao L."/>
            <person name="Xia E."/>
            <person name="Lu Y."/>
            <person name="Tai Y."/>
            <person name="She G."/>
            <person name="Sun J."/>
            <person name="Cao H."/>
            <person name="Tong W."/>
            <person name="Gao Q."/>
            <person name="Li Y."/>
            <person name="Deng W."/>
            <person name="Jiang X."/>
            <person name="Wang W."/>
            <person name="Chen Q."/>
            <person name="Zhang S."/>
            <person name="Li H."/>
            <person name="Wu J."/>
            <person name="Wang P."/>
            <person name="Li P."/>
            <person name="Shi C."/>
            <person name="Zheng F."/>
            <person name="Jian J."/>
            <person name="Huang B."/>
            <person name="Shan D."/>
            <person name="Shi M."/>
            <person name="Fang C."/>
            <person name="Yue Y."/>
            <person name="Li F."/>
            <person name="Li D."/>
            <person name="Wei S."/>
            <person name="Han B."/>
            <person name="Jiang C."/>
            <person name="Yin Y."/>
            <person name="Xia T."/>
            <person name="Zhang Z."/>
            <person name="Bennetzen J.L."/>
            <person name="Zhao S."/>
            <person name="Wan X."/>
        </authorList>
    </citation>
    <scope>NUCLEOTIDE SEQUENCE [LARGE SCALE GENOMIC DNA]</scope>
    <source>
        <strain evidence="16">cv. Shuchazao</strain>
        <tissue evidence="15">Leaf</tissue>
    </source>
</reference>
<comment type="subcellular location">
    <subcellularLocation>
        <location evidence="2">Secreted</location>
    </subcellularLocation>
</comment>
<dbReference type="Proteomes" id="UP000306102">
    <property type="component" value="Unassembled WGS sequence"/>
</dbReference>
<feature type="chain" id="PRO_5020313525" description="Protein kinase domain-containing protein" evidence="13">
    <location>
        <begin position="29"/>
        <end position="867"/>
    </location>
</feature>
<dbReference type="Pfam" id="PF00394">
    <property type="entry name" value="Cu-oxidase"/>
    <property type="match status" value="1"/>
</dbReference>
<feature type="signal peptide" evidence="13">
    <location>
        <begin position="1"/>
        <end position="28"/>
    </location>
</feature>
<keyword evidence="6" id="KW-0677">Repeat</keyword>
<dbReference type="FunFam" id="3.30.200.20:FF:000226">
    <property type="entry name" value="receptor protein kinase TMK1"/>
    <property type="match status" value="1"/>
</dbReference>